<evidence type="ECO:0000313" key="3">
    <source>
        <dbReference type="Proteomes" id="UP000504633"/>
    </source>
</evidence>
<feature type="region of interest" description="Disordered" evidence="1">
    <location>
        <begin position="371"/>
        <end position="427"/>
    </location>
</feature>
<gene>
    <name evidence="4" type="primary">LOC111596292</name>
</gene>
<evidence type="ECO:0000259" key="2">
    <source>
        <dbReference type="Pfam" id="PF13837"/>
    </source>
</evidence>
<dbReference type="Pfam" id="PF13837">
    <property type="entry name" value="Myb_DNA-bind_4"/>
    <property type="match status" value="1"/>
</dbReference>
<dbReference type="InterPro" id="IPR044822">
    <property type="entry name" value="Myb_DNA-bind_4"/>
</dbReference>
<evidence type="ECO:0000313" key="4">
    <source>
        <dbReference type="RefSeq" id="XP_023166216.1"/>
    </source>
</evidence>
<evidence type="ECO:0000256" key="1">
    <source>
        <dbReference type="SAM" id="MobiDB-lite"/>
    </source>
</evidence>
<accession>A0A6J1LN32</accession>
<feature type="compositionally biased region" description="Low complexity" evidence="1">
    <location>
        <begin position="388"/>
        <end position="401"/>
    </location>
</feature>
<dbReference type="AlphaFoldDB" id="A0A6J1LN32"/>
<dbReference type="GeneID" id="111596292"/>
<dbReference type="OrthoDB" id="7863823at2759"/>
<dbReference type="InterPro" id="IPR026095">
    <property type="entry name" value="Myb/SANT-like_DNA-bd_dom_prot"/>
</dbReference>
<dbReference type="PANTHER" id="PTHR22666">
    <property type="entry name" value="MYB_SANT-LIKE DNA-BINDING DOMAIN-CONTAINING PROTEIN 1"/>
    <property type="match status" value="1"/>
</dbReference>
<sequence>MDYENLSVNLGGGSAAAGAANANVIASTNPNLNPNVADVETEATMCGSQDLLEVKSKEKARRYWTPSEEERLYEIWGRDNWRLTRNGKNTVYFGQWSEELHERFAVDVKPEEIQMKVNQTRAKFRQVKKQLQIDPSSYPLRWKKYDLINRILKNLHRPKNAEPLPPDVLLNNRDVSPPREEEQQQQHPQQQQQTHPQQQSVLNLPAEPTPNTYYSNNNSNSSSNNNNNNSSSNNNNSMSFNTELFTDQYDDIKQEYDDEDYRSMPFQERMQQYSPAEPAQLLELQTPQQLQQQQQQQHQQQQQQHQQHQQQQQPQQFQSGYDSASYAGSYNNSSSNNSGSNNVAATSSINHQAITAVAYINSTNNTISVATNNSNGGHMQPPALTAASSSNSNNSNSCNSSALATPIPTPRKRGRPFGSSNPPAADSLESMYMEEVRRKNQLLAEQTKISRQRLELEERKLELLQTFFPKCLEQQAHILARVMQLPHLQQQQPPQ</sequence>
<name>A0A6J1LN32_DROHY</name>
<dbReference type="GO" id="GO:0045893">
    <property type="term" value="P:positive regulation of DNA-templated transcription"/>
    <property type="evidence" value="ECO:0007669"/>
    <property type="project" value="TreeGrafter"/>
</dbReference>
<feature type="compositionally biased region" description="Low complexity" evidence="1">
    <location>
        <begin position="185"/>
        <end position="199"/>
    </location>
</feature>
<dbReference type="RefSeq" id="XP_023166216.1">
    <property type="nucleotide sequence ID" value="XM_023310448.2"/>
</dbReference>
<feature type="region of interest" description="Disordered" evidence="1">
    <location>
        <begin position="157"/>
        <end position="240"/>
    </location>
</feature>
<organism evidence="3 4">
    <name type="scientific">Drosophila hydei</name>
    <name type="common">Fruit fly</name>
    <dbReference type="NCBI Taxonomy" id="7224"/>
    <lineage>
        <taxon>Eukaryota</taxon>
        <taxon>Metazoa</taxon>
        <taxon>Ecdysozoa</taxon>
        <taxon>Arthropoda</taxon>
        <taxon>Hexapoda</taxon>
        <taxon>Insecta</taxon>
        <taxon>Pterygota</taxon>
        <taxon>Neoptera</taxon>
        <taxon>Endopterygota</taxon>
        <taxon>Diptera</taxon>
        <taxon>Brachycera</taxon>
        <taxon>Muscomorpha</taxon>
        <taxon>Ephydroidea</taxon>
        <taxon>Drosophilidae</taxon>
        <taxon>Drosophila</taxon>
    </lineage>
</organism>
<dbReference type="GO" id="GO:0016604">
    <property type="term" value="C:nuclear body"/>
    <property type="evidence" value="ECO:0007669"/>
    <property type="project" value="TreeGrafter"/>
</dbReference>
<keyword evidence="3" id="KW-1185">Reference proteome</keyword>
<dbReference type="KEGG" id="dhe:111596292"/>
<protein>
    <submittedName>
        <fullName evidence="4">Probable serine/threonine-protein kinase dyrk1</fullName>
    </submittedName>
</protein>
<dbReference type="GO" id="GO:0016301">
    <property type="term" value="F:kinase activity"/>
    <property type="evidence" value="ECO:0007669"/>
    <property type="project" value="UniProtKB-KW"/>
</dbReference>
<proteinExistence type="predicted"/>
<feature type="region of interest" description="Disordered" evidence="1">
    <location>
        <begin position="286"/>
        <end position="343"/>
    </location>
</feature>
<feature type="compositionally biased region" description="Low complexity" evidence="1">
    <location>
        <begin position="215"/>
        <end position="237"/>
    </location>
</feature>
<reference evidence="4" key="1">
    <citation type="submission" date="2025-08" db="UniProtKB">
        <authorList>
            <consortium name="RefSeq"/>
        </authorList>
    </citation>
    <scope>IDENTIFICATION</scope>
    <source>
        <strain evidence="4">15085-1641.00</strain>
        <tissue evidence="4">Whole body</tissue>
    </source>
</reference>
<keyword evidence="4" id="KW-0418">Kinase</keyword>
<dbReference type="OMA" id="RLYEIWG"/>
<keyword evidence="4" id="KW-0808">Transferase</keyword>
<feature type="domain" description="Myb/SANT-like DNA-binding" evidence="2">
    <location>
        <begin position="61"/>
        <end position="148"/>
    </location>
</feature>
<dbReference type="Proteomes" id="UP000504633">
    <property type="component" value="Unplaced"/>
</dbReference>
<dbReference type="PANTHER" id="PTHR22666:SF3">
    <property type="entry name" value="MYB_SANT-LIKE DNA-BINDING DOMAIN-CONTAINING PROTEIN 1"/>
    <property type="match status" value="1"/>
</dbReference>